<keyword evidence="3" id="KW-1185">Reference proteome</keyword>
<evidence type="ECO:0000313" key="2">
    <source>
        <dbReference type="EMBL" id="MER5170628.1"/>
    </source>
</evidence>
<name>A0ABV1SCJ1_9RHOB</name>
<evidence type="ECO:0000256" key="1">
    <source>
        <dbReference type="SAM" id="SignalP"/>
    </source>
</evidence>
<reference evidence="2 3" key="1">
    <citation type="submission" date="2024-01" db="EMBL/GenBank/DDBJ databases">
        <authorList>
            <person name="Deng Y."/>
            <person name="Su J."/>
        </authorList>
    </citation>
    <scope>NUCLEOTIDE SEQUENCE [LARGE SCALE GENOMIC DNA]</scope>
    <source>
        <strain evidence="2 3">CPCC 100088</strain>
    </source>
</reference>
<keyword evidence="1" id="KW-0732">Signal</keyword>
<feature type="signal peptide" evidence="1">
    <location>
        <begin position="1"/>
        <end position="20"/>
    </location>
</feature>
<feature type="chain" id="PRO_5047104256" description="Copper chaperone PCu(A)C" evidence="1">
    <location>
        <begin position="21"/>
        <end position="159"/>
    </location>
</feature>
<comment type="caution">
    <text evidence="2">The sequence shown here is derived from an EMBL/GenBank/DDBJ whole genome shotgun (WGS) entry which is preliminary data.</text>
</comment>
<reference evidence="2 3" key="2">
    <citation type="submission" date="2024-06" db="EMBL/GenBank/DDBJ databases">
        <title>Thioclava kandeliae sp. nov. from a rhizosphere soil sample of Kandelia candel in a mangrove.</title>
        <authorList>
            <person name="Mu T."/>
        </authorList>
    </citation>
    <scope>NUCLEOTIDE SEQUENCE [LARGE SCALE GENOMIC DNA]</scope>
    <source>
        <strain evidence="2 3">CPCC 100088</strain>
    </source>
</reference>
<accession>A0ABV1SCJ1</accession>
<proteinExistence type="predicted"/>
<protein>
    <recommendedName>
        <fullName evidence="4">Copper chaperone PCu(A)C</fullName>
    </recommendedName>
</protein>
<evidence type="ECO:0008006" key="4">
    <source>
        <dbReference type="Google" id="ProtNLM"/>
    </source>
</evidence>
<organism evidence="2 3">
    <name type="scientific">Thioclava kandeliae</name>
    <dbReference type="NCBI Taxonomy" id="3070818"/>
    <lineage>
        <taxon>Bacteria</taxon>
        <taxon>Pseudomonadati</taxon>
        <taxon>Pseudomonadota</taxon>
        <taxon>Alphaproteobacteria</taxon>
        <taxon>Rhodobacterales</taxon>
        <taxon>Paracoccaceae</taxon>
        <taxon>Thioclava</taxon>
    </lineage>
</organism>
<evidence type="ECO:0000313" key="3">
    <source>
        <dbReference type="Proteomes" id="UP001438953"/>
    </source>
</evidence>
<dbReference type="Proteomes" id="UP001438953">
    <property type="component" value="Unassembled WGS sequence"/>
</dbReference>
<sequence>MKTLIAMVIASLSVAVTAQAETARADLVDAQGQALASVTVADLAPEDGSVRLMLATIELSRGDQFGAGVELASTSSCGSAQGTLLIPQADLVAQGEHPALPMPALGRQKAEFILADTDVRSAFLARKTRAISLRQDGVQLACAMFEPVSDGPDSASTDL</sequence>
<gene>
    <name evidence="2" type="ORF">VSX56_02480</name>
</gene>
<dbReference type="RefSeq" id="WP_350934580.1">
    <property type="nucleotide sequence ID" value="NZ_JAYWLC010000001.1"/>
</dbReference>
<dbReference type="EMBL" id="JAYWLC010000001">
    <property type="protein sequence ID" value="MER5170628.1"/>
    <property type="molecule type" value="Genomic_DNA"/>
</dbReference>